<sequence length="178" mass="19975">FLCYADRSALNLDRHSDPDGLPLVITVADAVGPNGVPLGIGERLVEMWGDYTRKIGIDAGAEAIKEAIKSAFGLRTRRAFWLEDEDEVVRCLDRDMPLGTYTIHLDEGLTIKICVYDESGQLQVHAEDKTLYTEEDFHEFLTRRGWTTLREIGGFRAVDSLDELRPGAMYQGVVRLGE</sequence>
<dbReference type="EMBL" id="NMUH01004302">
    <property type="protein sequence ID" value="MQM09150.1"/>
    <property type="molecule type" value="Genomic_DNA"/>
</dbReference>
<feature type="domain" description="GT-1/4-like C-terminal" evidence="1">
    <location>
        <begin position="49"/>
        <end position="102"/>
    </location>
</feature>
<evidence type="ECO:0000259" key="1">
    <source>
        <dbReference type="Pfam" id="PF26214"/>
    </source>
</evidence>
<name>A0A843X1P7_COLES</name>
<evidence type="ECO:0000313" key="3">
    <source>
        <dbReference type="Proteomes" id="UP000652761"/>
    </source>
</evidence>
<organism evidence="2 3">
    <name type="scientific">Colocasia esculenta</name>
    <name type="common">Wild taro</name>
    <name type="synonym">Arum esculentum</name>
    <dbReference type="NCBI Taxonomy" id="4460"/>
    <lineage>
        <taxon>Eukaryota</taxon>
        <taxon>Viridiplantae</taxon>
        <taxon>Streptophyta</taxon>
        <taxon>Embryophyta</taxon>
        <taxon>Tracheophyta</taxon>
        <taxon>Spermatophyta</taxon>
        <taxon>Magnoliopsida</taxon>
        <taxon>Liliopsida</taxon>
        <taxon>Araceae</taxon>
        <taxon>Aroideae</taxon>
        <taxon>Colocasieae</taxon>
        <taxon>Colocasia</taxon>
    </lineage>
</organism>
<dbReference type="OrthoDB" id="691673at2759"/>
<gene>
    <name evidence="2" type="ORF">Taro_042017</name>
</gene>
<proteinExistence type="predicted"/>
<dbReference type="AlphaFoldDB" id="A0A843X1P7"/>
<keyword evidence="3" id="KW-1185">Reference proteome</keyword>
<protein>
    <recommendedName>
        <fullName evidence="1">GT-1/4-like C-terminal domain-containing protein</fullName>
    </recommendedName>
</protein>
<feature type="domain" description="GT-1/4-like C-terminal" evidence="1">
    <location>
        <begin position="107"/>
        <end position="172"/>
    </location>
</feature>
<feature type="non-terminal residue" evidence="2">
    <location>
        <position position="178"/>
    </location>
</feature>
<dbReference type="InterPro" id="IPR058943">
    <property type="entry name" value="GT-1/4_C"/>
</dbReference>
<feature type="non-terminal residue" evidence="2">
    <location>
        <position position="1"/>
    </location>
</feature>
<dbReference type="Pfam" id="PF26214">
    <property type="entry name" value="Ubiquitin_GT-1"/>
    <property type="match status" value="2"/>
</dbReference>
<comment type="caution">
    <text evidence="2">The sequence shown here is derived from an EMBL/GenBank/DDBJ whole genome shotgun (WGS) entry which is preliminary data.</text>
</comment>
<evidence type="ECO:0000313" key="2">
    <source>
        <dbReference type="EMBL" id="MQM09150.1"/>
    </source>
</evidence>
<dbReference type="Proteomes" id="UP000652761">
    <property type="component" value="Unassembled WGS sequence"/>
</dbReference>
<reference evidence="2" key="1">
    <citation type="submission" date="2017-07" db="EMBL/GenBank/DDBJ databases">
        <title>Taro Niue Genome Assembly and Annotation.</title>
        <authorList>
            <person name="Atibalentja N."/>
            <person name="Keating K."/>
            <person name="Fields C.J."/>
        </authorList>
    </citation>
    <scope>NUCLEOTIDE SEQUENCE</scope>
    <source>
        <strain evidence="2">Niue_2</strain>
        <tissue evidence="2">Leaf</tissue>
    </source>
</reference>
<accession>A0A843X1P7</accession>